<organism evidence="1">
    <name type="scientific">Anguilla anguilla</name>
    <name type="common">European freshwater eel</name>
    <name type="synonym">Muraena anguilla</name>
    <dbReference type="NCBI Taxonomy" id="7936"/>
    <lineage>
        <taxon>Eukaryota</taxon>
        <taxon>Metazoa</taxon>
        <taxon>Chordata</taxon>
        <taxon>Craniata</taxon>
        <taxon>Vertebrata</taxon>
        <taxon>Euteleostomi</taxon>
        <taxon>Actinopterygii</taxon>
        <taxon>Neopterygii</taxon>
        <taxon>Teleostei</taxon>
        <taxon>Anguilliformes</taxon>
        <taxon>Anguillidae</taxon>
        <taxon>Anguilla</taxon>
    </lineage>
</organism>
<reference evidence="1" key="2">
    <citation type="journal article" date="2015" name="Fish Shellfish Immunol.">
        <title>Early steps in the European eel (Anguilla anguilla)-Vibrio vulnificus interaction in the gills: Role of the RtxA13 toxin.</title>
        <authorList>
            <person name="Callol A."/>
            <person name="Pajuelo D."/>
            <person name="Ebbesson L."/>
            <person name="Teles M."/>
            <person name="MacKenzie S."/>
            <person name="Amaro C."/>
        </authorList>
    </citation>
    <scope>NUCLEOTIDE SEQUENCE</scope>
</reference>
<dbReference type="AlphaFoldDB" id="A0A0E9SK74"/>
<reference evidence="1" key="1">
    <citation type="submission" date="2014-11" db="EMBL/GenBank/DDBJ databases">
        <authorList>
            <person name="Amaro Gonzalez C."/>
        </authorList>
    </citation>
    <scope>NUCLEOTIDE SEQUENCE</scope>
</reference>
<name>A0A0E9SK74_ANGAN</name>
<evidence type="ECO:0000313" key="1">
    <source>
        <dbReference type="EMBL" id="JAH41080.1"/>
    </source>
</evidence>
<sequence>MPCDGNVCKQVYYQRQSSVYSHTANSTAMVLRMCEGYTANNCCSAVTL</sequence>
<dbReference type="EMBL" id="GBXM01067497">
    <property type="protein sequence ID" value="JAH41080.1"/>
    <property type="molecule type" value="Transcribed_RNA"/>
</dbReference>
<protein>
    <submittedName>
        <fullName evidence="1">Uncharacterized protein</fullName>
    </submittedName>
</protein>
<accession>A0A0E9SK74</accession>
<proteinExistence type="predicted"/>